<name>A0A9X0WIP2_9GAMM</name>
<sequence>MTRINLLPWRDAARKRRLIEFAIAGGIALTCTLVLAFLVHLEIEGRIENQLARNRVLEGEITELNRQITEIQDLEKIKSDLLSRMQIIQRLQESRPEIVKLFDALVTTVPDGVYLTRLDQTGRSVIVEGRAQSNERVSAFMRNIEASDWIGRPNLLLIEHRDNTGTGLSHFRLSFQQMIPPSQLSANVLPVARNRAGAAMSNDRRAPLAHRSSIG</sequence>
<feature type="coiled-coil region" evidence="1">
    <location>
        <begin position="47"/>
        <end position="74"/>
    </location>
</feature>
<dbReference type="Pfam" id="PF05137">
    <property type="entry name" value="PilN"/>
    <property type="match status" value="1"/>
</dbReference>
<dbReference type="RefSeq" id="WP_200387792.1">
    <property type="nucleotide sequence ID" value="NZ_NRSD01000009.1"/>
</dbReference>
<dbReference type="PANTHER" id="PTHR40278:SF2">
    <property type="entry name" value="TYPE IV PILUS INNER MEMBRANE COMPONENT PILN"/>
    <property type="match status" value="1"/>
</dbReference>
<dbReference type="InterPro" id="IPR007813">
    <property type="entry name" value="PilN"/>
</dbReference>
<gene>
    <name evidence="3" type="ORF">CKO25_10015</name>
</gene>
<keyword evidence="1" id="KW-0175">Coiled coil</keyword>
<evidence type="ECO:0000313" key="3">
    <source>
        <dbReference type="EMBL" id="MBK1644979.1"/>
    </source>
</evidence>
<dbReference type="GO" id="GO:0043107">
    <property type="term" value="P:type IV pilus-dependent motility"/>
    <property type="evidence" value="ECO:0007669"/>
    <property type="project" value="TreeGrafter"/>
</dbReference>
<dbReference type="PANTHER" id="PTHR40278">
    <property type="entry name" value="DNA UTILIZATION PROTEIN HOFN"/>
    <property type="match status" value="1"/>
</dbReference>
<comment type="caution">
    <text evidence="3">The sequence shown here is derived from an EMBL/GenBank/DDBJ whole genome shotgun (WGS) entry which is preliminary data.</text>
</comment>
<evidence type="ECO:0000256" key="2">
    <source>
        <dbReference type="SAM" id="Phobius"/>
    </source>
</evidence>
<accession>A0A9X0WIP2</accession>
<dbReference type="GO" id="GO:0043683">
    <property type="term" value="P:type IV pilus assembly"/>
    <property type="evidence" value="ECO:0007669"/>
    <property type="project" value="TreeGrafter"/>
</dbReference>
<dbReference type="Proteomes" id="UP001138802">
    <property type="component" value="Unassembled WGS sequence"/>
</dbReference>
<protein>
    <submittedName>
        <fullName evidence="3">Pilus assembly protein PilN</fullName>
    </submittedName>
</protein>
<keyword evidence="2" id="KW-1133">Transmembrane helix</keyword>
<keyword evidence="2" id="KW-0812">Transmembrane</keyword>
<evidence type="ECO:0000313" key="4">
    <source>
        <dbReference type="Proteomes" id="UP001138802"/>
    </source>
</evidence>
<feature type="transmembrane region" description="Helical" evidence="2">
    <location>
        <begin position="21"/>
        <end position="41"/>
    </location>
</feature>
<proteinExistence type="predicted"/>
<dbReference type="AlphaFoldDB" id="A0A9X0WIP2"/>
<dbReference type="EMBL" id="NRSD01000009">
    <property type="protein sequence ID" value="MBK1644979.1"/>
    <property type="molecule type" value="Genomic_DNA"/>
</dbReference>
<reference evidence="3 4" key="1">
    <citation type="journal article" date="2020" name="Microorganisms">
        <title>Osmotic Adaptation and Compatible Solute Biosynthesis of Phototrophic Bacteria as Revealed from Genome Analyses.</title>
        <authorList>
            <person name="Imhoff J.F."/>
            <person name="Rahn T."/>
            <person name="Kunzel S."/>
            <person name="Keller A."/>
            <person name="Neulinger S.C."/>
        </authorList>
    </citation>
    <scope>NUCLEOTIDE SEQUENCE [LARGE SCALE GENOMIC DNA]</scope>
    <source>
        <strain evidence="3 4">DSM 21303</strain>
    </source>
</reference>
<keyword evidence="2" id="KW-0472">Membrane</keyword>
<evidence type="ECO:0000256" key="1">
    <source>
        <dbReference type="SAM" id="Coils"/>
    </source>
</evidence>
<dbReference type="InterPro" id="IPR052534">
    <property type="entry name" value="Extracell_DNA_Util/SecSys_Comp"/>
</dbReference>
<keyword evidence="4" id="KW-1185">Reference proteome</keyword>
<organism evidence="3 4">
    <name type="scientific">Thiocapsa imhoffii</name>
    <dbReference type="NCBI Taxonomy" id="382777"/>
    <lineage>
        <taxon>Bacteria</taxon>
        <taxon>Pseudomonadati</taxon>
        <taxon>Pseudomonadota</taxon>
        <taxon>Gammaproteobacteria</taxon>
        <taxon>Chromatiales</taxon>
        <taxon>Chromatiaceae</taxon>
        <taxon>Thiocapsa</taxon>
    </lineage>
</organism>